<keyword evidence="1" id="KW-0732">Signal</keyword>
<reference evidence="2 3" key="1">
    <citation type="submission" date="2016-01" db="EMBL/GenBank/DDBJ databases">
        <authorList>
            <person name="McClelland M."/>
            <person name="Jain A."/>
            <person name="Saraogi P."/>
            <person name="Mendelson R."/>
            <person name="Westerman R."/>
            <person name="SanMiguel P."/>
            <person name="Csonka L."/>
        </authorList>
    </citation>
    <scope>NUCLEOTIDE SEQUENCE [LARGE SCALE GENOMIC DNA]</scope>
    <source>
        <strain evidence="2 3">R-53146</strain>
    </source>
</reference>
<accession>A0A0X3AM95</accession>
<dbReference type="Proteomes" id="UP000182761">
    <property type="component" value="Unassembled WGS sequence"/>
</dbReference>
<organism evidence="2 3">
    <name type="scientific">Apibacter mensalis</name>
    <dbReference type="NCBI Taxonomy" id="1586267"/>
    <lineage>
        <taxon>Bacteria</taxon>
        <taxon>Pseudomonadati</taxon>
        <taxon>Bacteroidota</taxon>
        <taxon>Flavobacteriia</taxon>
        <taxon>Flavobacteriales</taxon>
        <taxon>Weeksellaceae</taxon>
        <taxon>Apibacter</taxon>
    </lineage>
</organism>
<dbReference type="AlphaFoldDB" id="A0A0X3AM95"/>
<evidence type="ECO:0000256" key="1">
    <source>
        <dbReference type="SAM" id="SignalP"/>
    </source>
</evidence>
<dbReference type="SUPFAM" id="SSF56935">
    <property type="entry name" value="Porins"/>
    <property type="match status" value="1"/>
</dbReference>
<dbReference type="RefSeq" id="WP_055424580.1">
    <property type="nucleotide sequence ID" value="NZ_FCOR01000001.1"/>
</dbReference>
<evidence type="ECO:0000313" key="3">
    <source>
        <dbReference type="Proteomes" id="UP000182761"/>
    </source>
</evidence>
<protein>
    <submittedName>
        <fullName evidence="2">Long-chain fatty acid transport protein</fullName>
    </submittedName>
</protein>
<dbReference type="Gene3D" id="2.40.160.60">
    <property type="entry name" value="Outer membrane protein transport protein (OMPP1/FadL/TodX)"/>
    <property type="match status" value="1"/>
</dbReference>
<dbReference type="STRING" id="1586267.GCA_001418685_00167"/>
<keyword evidence="3" id="KW-1185">Reference proteome</keyword>
<proteinExistence type="predicted"/>
<evidence type="ECO:0000313" key="2">
    <source>
        <dbReference type="EMBL" id="CVK15353.1"/>
    </source>
</evidence>
<feature type="signal peptide" evidence="1">
    <location>
        <begin position="1"/>
        <end position="21"/>
    </location>
</feature>
<feature type="chain" id="PRO_5007049727" evidence="1">
    <location>
        <begin position="22"/>
        <end position="423"/>
    </location>
</feature>
<gene>
    <name evidence="2" type="ORF">Ga0061079_101166</name>
</gene>
<dbReference type="EMBL" id="FCOR01000001">
    <property type="protein sequence ID" value="CVK15353.1"/>
    <property type="molecule type" value="Genomic_DNA"/>
</dbReference>
<name>A0A0X3AM95_9FLAO</name>
<dbReference type="OrthoDB" id="1491239at2"/>
<sequence>MKIKFFSILSSFIFFLSAAYSQQTSTSPYSSFGLGESKTNSDIMISSMGGIGTSYISDFINEANFVNPAANRNLRYTSYNIVINTDYTHAKTSDISSDRSTTYLANLSLAFPVGTKSRLGVNLQPYTNIGYDINTENSESVNQRSLFKGRGGLNAFSGMYSYNISDEFSLGAKIGYVWGDLKKDQEASLQNANLISGIFNKQEYGFFDYTLGVAYRKKLSTNHLLKIGATYTIGHTVDADINYLYSTYYYNNNNEKVSIDTLNYVKGTHDAKLPSSYSIGVAYGKEHKWSLGADLKFTNQFKLKIPEENFDYKNKYRIAVGGWYLPNINGFRSYFEKIIYRYGLYYENTGLNVSNKTIDQYGLTAGLGLPLGKAGKHDPSMLNLGIELGQRGSKSNGLIKENFVNFKVGFNFDDLWFRKRQYD</sequence>